<evidence type="ECO:0000313" key="1">
    <source>
        <dbReference type="EMBL" id="STX27710.1"/>
    </source>
</evidence>
<dbReference type="EMBL" id="UGNV01000001">
    <property type="protein sequence ID" value="STX27710.1"/>
    <property type="molecule type" value="Genomic_DNA"/>
</dbReference>
<dbReference type="Proteomes" id="UP000254968">
    <property type="component" value="Unassembled WGS sequence"/>
</dbReference>
<dbReference type="InterPro" id="IPR023296">
    <property type="entry name" value="Glyco_hydro_beta-prop_sf"/>
</dbReference>
<evidence type="ECO:0000313" key="2">
    <source>
        <dbReference type="Proteomes" id="UP000254968"/>
    </source>
</evidence>
<dbReference type="Gene3D" id="2.115.10.20">
    <property type="entry name" value="Glycosyl hydrolase domain, family 43"/>
    <property type="match status" value="2"/>
</dbReference>
<sequence length="305" mass="34399">MKWKKLGHVFSHTEQAGWKVNSALTPTPFLLNDETIRVYAGFRDQEGISRIGYVDLDASNPTIIKAVSKEPVLDIGKAGCFDDNGVILGDIVPDGNALRMYYVGFQLVKRAKFLAFSGLAISNDQGETFKRVTQAPILDRAEGATTIRAIHSVIYENNVWKAWFAAGDDWQLIQGNPYPKYNIWYTESEDGITFTKPSKLCVDVMNSEYRIGRPSVYKKDSQYYMFYTKGSTSGKDYFPGLALSNNGIDWQRKDSEFGLALSEDDFDSIHLCYPRLIHVHDKTYCVYNGNNMGVNGFGVAELLQW</sequence>
<name>A0A378HZ24_9GAMM</name>
<dbReference type="RefSeq" id="WP_115301505.1">
    <property type="nucleotide sequence ID" value="NZ_CAAAHO010000003.1"/>
</dbReference>
<dbReference type="PANTHER" id="PTHR35279:SF1">
    <property type="entry name" value="ARABINANASE_LEVANSUCRASE_INVERTASE"/>
    <property type="match status" value="1"/>
</dbReference>
<keyword evidence="2" id="KW-1185">Reference proteome</keyword>
<dbReference type="SUPFAM" id="SSF75005">
    <property type="entry name" value="Arabinanase/levansucrase/invertase"/>
    <property type="match status" value="1"/>
</dbReference>
<accession>A0A378HZ24</accession>
<organism evidence="1 2">
    <name type="scientific">Legionella beliardensis</name>
    <dbReference type="NCBI Taxonomy" id="91822"/>
    <lineage>
        <taxon>Bacteria</taxon>
        <taxon>Pseudomonadati</taxon>
        <taxon>Pseudomonadota</taxon>
        <taxon>Gammaproteobacteria</taxon>
        <taxon>Legionellales</taxon>
        <taxon>Legionellaceae</taxon>
        <taxon>Legionella</taxon>
    </lineage>
</organism>
<dbReference type="PANTHER" id="PTHR35279">
    <property type="match status" value="1"/>
</dbReference>
<dbReference type="OrthoDB" id="9801455at2"/>
<proteinExistence type="predicted"/>
<gene>
    <name evidence="1" type="ORF">NCTC13315_00217</name>
</gene>
<protein>
    <submittedName>
        <fullName evidence="1">Domain of uncharacterized function (DUF377)</fullName>
    </submittedName>
</protein>
<dbReference type="AlphaFoldDB" id="A0A378HZ24"/>
<reference evidence="1 2" key="1">
    <citation type="submission" date="2018-06" db="EMBL/GenBank/DDBJ databases">
        <authorList>
            <consortium name="Pathogen Informatics"/>
            <person name="Doyle S."/>
        </authorList>
    </citation>
    <scope>NUCLEOTIDE SEQUENCE [LARGE SCALE GENOMIC DNA]</scope>
    <source>
        <strain evidence="1 2">NCTC13315</strain>
    </source>
</reference>